<name>A0A843WG78_COLES</name>
<keyword evidence="3" id="KW-1185">Reference proteome</keyword>
<dbReference type="Gene3D" id="1.10.560.10">
    <property type="entry name" value="GroEL-like equatorial domain"/>
    <property type="match status" value="1"/>
</dbReference>
<proteinExistence type="predicted"/>
<evidence type="ECO:0000313" key="2">
    <source>
        <dbReference type="EMBL" id="MQM05748.1"/>
    </source>
</evidence>
<accession>A0A843WG78</accession>
<reference evidence="2" key="1">
    <citation type="submission" date="2017-07" db="EMBL/GenBank/DDBJ databases">
        <title>Taro Niue Genome Assembly and Annotation.</title>
        <authorList>
            <person name="Atibalentja N."/>
            <person name="Keating K."/>
            <person name="Fields C.J."/>
        </authorList>
    </citation>
    <scope>NUCLEOTIDE SEQUENCE</scope>
    <source>
        <strain evidence="2">Niue_2</strain>
        <tissue evidence="2">Leaf</tissue>
    </source>
</reference>
<dbReference type="SUPFAM" id="SSF48592">
    <property type="entry name" value="GroEL equatorial domain-like"/>
    <property type="match status" value="1"/>
</dbReference>
<dbReference type="AlphaFoldDB" id="A0A843WG78"/>
<organism evidence="2 3">
    <name type="scientific">Colocasia esculenta</name>
    <name type="common">Wild taro</name>
    <name type="synonym">Arum esculentum</name>
    <dbReference type="NCBI Taxonomy" id="4460"/>
    <lineage>
        <taxon>Eukaryota</taxon>
        <taxon>Viridiplantae</taxon>
        <taxon>Streptophyta</taxon>
        <taxon>Embryophyta</taxon>
        <taxon>Tracheophyta</taxon>
        <taxon>Spermatophyta</taxon>
        <taxon>Magnoliopsida</taxon>
        <taxon>Liliopsida</taxon>
        <taxon>Araceae</taxon>
        <taxon>Aroideae</taxon>
        <taxon>Colocasieae</taxon>
        <taxon>Colocasia</taxon>
    </lineage>
</organism>
<dbReference type="OrthoDB" id="496at2759"/>
<sequence length="180" mass="19473">MLTGAAMALISLPPSSHHHYTNTTGRHLDDDDEEEEAPTQMHVMKLKYVSDAAFKCMHDVNNCVGHNIFLDDSSQWRGAPEAFGVLAARFSPPPPSSASLSLLSPSLRRQVVRRREALRSRDPGILAAGGWGTMAIVTQTPDILGERQSGQDVRTQNVMACQSVANIVKSSLGPVGLDKV</sequence>
<dbReference type="EMBL" id="NMUH01003469">
    <property type="protein sequence ID" value="MQM05748.1"/>
    <property type="molecule type" value="Genomic_DNA"/>
</dbReference>
<gene>
    <name evidence="2" type="ORF">Taro_038562</name>
</gene>
<protein>
    <submittedName>
        <fullName evidence="2">Uncharacterized protein</fullName>
    </submittedName>
</protein>
<dbReference type="Proteomes" id="UP000652761">
    <property type="component" value="Unassembled WGS sequence"/>
</dbReference>
<evidence type="ECO:0000313" key="3">
    <source>
        <dbReference type="Proteomes" id="UP000652761"/>
    </source>
</evidence>
<comment type="caution">
    <text evidence="2">The sequence shown here is derived from an EMBL/GenBank/DDBJ whole genome shotgun (WGS) entry which is preliminary data.</text>
</comment>
<evidence type="ECO:0000256" key="1">
    <source>
        <dbReference type="SAM" id="MobiDB-lite"/>
    </source>
</evidence>
<feature type="non-terminal residue" evidence="2">
    <location>
        <position position="1"/>
    </location>
</feature>
<dbReference type="InterPro" id="IPR027413">
    <property type="entry name" value="GROEL-like_equatorial_sf"/>
</dbReference>
<feature type="region of interest" description="Disordered" evidence="1">
    <location>
        <begin position="14"/>
        <end position="36"/>
    </location>
</feature>